<gene>
    <name evidence="1" type="ORF">GCM10017771_73840</name>
</gene>
<reference evidence="1" key="2">
    <citation type="submission" date="2020-09" db="EMBL/GenBank/DDBJ databases">
        <authorList>
            <person name="Sun Q."/>
            <person name="Zhou Y."/>
        </authorList>
    </citation>
    <scope>NUCLEOTIDE SEQUENCE</scope>
    <source>
        <strain evidence="1">CGMCC 4.7403</strain>
    </source>
</reference>
<name>A0A918ZGE2_9ACTN</name>
<protein>
    <submittedName>
        <fullName evidence="1">Uncharacterized protein</fullName>
    </submittedName>
</protein>
<dbReference type="Proteomes" id="UP000603227">
    <property type="component" value="Unassembled WGS sequence"/>
</dbReference>
<comment type="caution">
    <text evidence="1">The sequence shown here is derived from an EMBL/GenBank/DDBJ whole genome shotgun (WGS) entry which is preliminary data.</text>
</comment>
<evidence type="ECO:0000313" key="2">
    <source>
        <dbReference type="Proteomes" id="UP000603227"/>
    </source>
</evidence>
<dbReference type="EMBL" id="BNAT01000036">
    <property type="protein sequence ID" value="GHE51568.1"/>
    <property type="molecule type" value="Genomic_DNA"/>
</dbReference>
<reference evidence="1" key="1">
    <citation type="journal article" date="2014" name="Int. J. Syst. Evol. Microbiol.">
        <title>Complete genome sequence of Corynebacterium casei LMG S-19264T (=DSM 44701T), isolated from a smear-ripened cheese.</title>
        <authorList>
            <consortium name="US DOE Joint Genome Institute (JGI-PGF)"/>
            <person name="Walter F."/>
            <person name="Albersmeier A."/>
            <person name="Kalinowski J."/>
            <person name="Ruckert C."/>
        </authorList>
    </citation>
    <scope>NUCLEOTIDE SEQUENCE</scope>
    <source>
        <strain evidence="1">CGMCC 4.7403</strain>
    </source>
</reference>
<organism evidence="1 2">
    <name type="scientific">Streptomyces capitiformicae</name>
    <dbReference type="NCBI Taxonomy" id="2014920"/>
    <lineage>
        <taxon>Bacteria</taxon>
        <taxon>Bacillati</taxon>
        <taxon>Actinomycetota</taxon>
        <taxon>Actinomycetes</taxon>
        <taxon>Kitasatosporales</taxon>
        <taxon>Streptomycetaceae</taxon>
        <taxon>Streptomyces</taxon>
    </lineage>
</organism>
<sequence>MLRPTQYAAAETGASHNRTWRAIPLVLLGLVRSPTGVSLLPAGTVPDPGAQGPAAG</sequence>
<keyword evidence="2" id="KW-1185">Reference proteome</keyword>
<dbReference type="RefSeq" id="WP_189786779.1">
    <property type="nucleotide sequence ID" value="NZ_BNAT01000036.1"/>
</dbReference>
<accession>A0A918ZGE2</accession>
<proteinExistence type="predicted"/>
<evidence type="ECO:0000313" key="1">
    <source>
        <dbReference type="EMBL" id="GHE51568.1"/>
    </source>
</evidence>
<dbReference type="AlphaFoldDB" id="A0A918ZGE2"/>